<feature type="domain" description="EamA" evidence="2">
    <location>
        <begin position="9"/>
        <end position="137"/>
    </location>
</feature>
<feature type="transmembrane region" description="Helical" evidence="1">
    <location>
        <begin position="67"/>
        <end position="87"/>
    </location>
</feature>
<dbReference type="SUPFAM" id="SSF103481">
    <property type="entry name" value="Multidrug resistance efflux transporter EmrE"/>
    <property type="match status" value="2"/>
</dbReference>
<name>A0ABT0QAH4_9FLAO</name>
<keyword evidence="1" id="KW-0812">Transmembrane</keyword>
<feature type="transmembrane region" description="Helical" evidence="1">
    <location>
        <begin position="179"/>
        <end position="198"/>
    </location>
</feature>
<feature type="transmembrane region" description="Helical" evidence="1">
    <location>
        <begin position="263"/>
        <end position="281"/>
    </location>
</feature>
<feature type="transmembrane region" description="Helical" evidence="1">
    <location>
        <begin position="36"/>
        <end position="55"/>
    </location>
</feature>
<protein>
    <submittedName>
        <fullName evidence="3">DMT family transporter</fullName>
    </submittedName>
</protein>
<dbReference type="EMBL" id="JAMFLZ010000001">
    <property type="protein sequence ID" value="MCL6293985.1"/>
    <property type="molecule type" value="Genomic_DNA"/>
</dbReference>
<keyword evidence="1" id="KW-0472">Membrane</keyword>
<dbReference type="PANTHER" id="PTHR22911:SF79">
    <property type="entry name" value="MOBA-LIKE NTP TRANSFERASE DOMAIN-CONTAINING PROTEIN"/>
    <property type="match status" value="1"/>
</dbReference>
<comment type="caution">
    <text evidence="3">The sequence shown here is derived from an EMBL/GenBank/DDBJ whole genome shotgun (WGS) entry which is preliminary data.</text>
</comment>
<keyword evidence="1" id="KW-1133">Transmembrane helix</keyword>
<feature type="transmembrane region" description="Helical" evidence="1">
    <location>
        <begin position="238"/>
        <end position="257"/>
    </location>
</feature>
<dbReference type="Proteomes" id="UP001165381">
    <property type="component" value="Unassembled WGS sequence"/>
</dbReference>
<feature type="transmembrane region" description="Helical" evidence="1">
    <location>
        <begin position="204"/>
        <end position="226"/>
    </location>
</feature>
<accession>A0ABT0QAH4</accession>
<feature type="transmembrane region" description="Helical" evidence="1">
    <location>
        <begin position="122"/>
        <end position="138"/>
    </location>
</feature>
<evidence type="ECO:0000313" key="4">
    <source>
        <dbReference type="Proteomes" id="UP001165381"/>
    </source>
</evidence>
<evidence type="ECO:0000256" key="1">
    <source>
        <dbReference type="SAM" id="Phobius"/>
    </source>
</evidence>
<proteinExistence type="predicted"/>
<dbReference type="RefSeq" id="WP_249971995.1">
    <property type="nucleotide sequence ID" value="NZ_JAMFLZ010000001.1"/>
</dbReference>
<organism evidence="3 4">
    <name type="scientific">Jejuia spongiicola</name>
    <dbReference type="NCBI Taxonomy" id="2942207"/>
    <lineage>
        <taxon>Bacteria</taxon>
        <taxon>Pseudomonadati</taxon>
        <taxon>Bacteroidota</taxon>
        <taxon>Flavobacteriia</taxon>
        <taxon>Flavobacteriales</taxon>
        <taxon>Flavobacteriaceae</taxon>
        <taxon>Jejuia</taxon>
    </lineage>
</organism>
<dbReference type="Pfam" id="PF00892">
    <property type="entry name" value="EamA"/>
    <property type="match status" value="2"/>
</dbReference>
<feature type="transmembrane region" description="Helical" evidence="1">
    <location>
        <begin position="93"/>
        <end position="110"/>
    </location>
</feature>
<feature type="domain" description="EamA" evidence="2">
    <location>
        <begin position="149"/>
        <end position="278"/>
    </location>
</feature>
<gene>
    <name evidence="3" type="ORF">M3P09_03205</name>
</gene>
<keyword evidence="4" id="KW-1185">Reference proteome</keyword>
<feature type="transmembrane region" description="Helical" evidence="1">
    <location>
        <begin position="150"/>
        <end position="167"/>
    </location>
</feature>
<evidence type="ECO:0000313" key="3">
    <source>
        <dbReference type="EMBL" id="MCL6293985.1"/>
    </source>
</evidence>
<evidence type="ECO:0000259" key="2">
    <source>
        <dbReference type="Pfam" id="PF00892"/>
    </source>
</evidence>
<dbReference type="PANTHER" id="PTHR22911">
    <property type="entry name" value="ACYL-MALONYL CONDENSING ENZYME-RELATED"/>
    <property type="match status" value="1"/>
</dbReference>
<sequence length="287" mass="32046">MNNQHSKHLLLLLLATLFISTSGALGKYIDMSIPVIIWWRSIIASVLLFTFCRYKKISLKLKSKKEIILFIISGVFLAAHWITYFYALKLSNVAIGMLSLFVYPILTAFLEPLFIKVKFDPIYIFLGIMVLIGIYILAPEFSLESAHLKGVLFGLASALFYAIRNIISKQLVTNYNGTAIMLYQIGIITIVLSPMLFFMDTSGIATQFPYIIILAVITTAIGHTMLVNSLNHFTVSTASIISSTQPILGIIIAFIFLNEIPTWNTFFGGLIILSTVVIESIRSRKSS</sequence>
<dbReference type="InterPro" id="IPR037185">
    <property type="entry name" value="EmrE-like"/>
</dbReference>
<reference evidence="3" key="1">
    <citation type="submission" date="2022-05" db="EMBL/GenBank/DDBJ databases">
        <authorList>
            <person name="Park J.-S."/>
        </authorList>
    </citation>
    <scope>NUCLEOTIDE SEQUENCE</scope>
    <source>
        <strain evidence="3">2012CJ34-3</strain>
    </source>
</reference>
<dbReference type="InterPro" id="IPR000620">
    <property type="entry name" value="EamA_dom"/>
</dbReference>